<feature type="region of interest" description="Disordered" evidence="1">
    <location>
        <begin position="219"/>
        <end position="280"/>
    </location>
</feature>
<dbReference type="FunFam" id="1.10.8.10:FF:000024">
    <property type="entry name" value="Ubiquitin domain-containing protein DSK2"/>
    <property type="match status" value="1"/>
</dbReference>
<dbReference type="SMART" id="SM00727">
    <property type="entry name" value="STI1"/>
    <property type="match status" value="2"/>
</dbReference>
<dbReference type="GO" id="GO:0036503">
    <property type="term" value="P:ERAD pathway"/>
    <property type="evidence" value="ECO:0007669"/>
    <property type="project" value="EnsemblFungi"/>
</dbReference>
<dbReference type="GO" id="GO:0006511">
    <property type="term" value="P:ubiquitin-dependent protein catabolic process"/>
    <property type="evidence" value="ECO:0007669"/>
    <property type="project" value="TreeGrafter"/>
</dbReference>
<feature type="compositionally biased region" description="Low complexity" evidence="1">
    <location>
        <begin position="231"/>
        <end position="270"/>
    </location>
</feature>
<evidence type="ECO:0000256" key="1">
    <source>
        <dbReference type="SAM" id="MobiDB-lite"/>
    </source>
</evidence>
<evidence type="ECO:0000313" key="4">
    <source>
        <dbReference type="EMBL" id="KKF92896.1"/>
    </source>
</evidence>
<dbReference type="Gene3D" id="1.10.8.10">
    <property type="entry name" value="DNA helicase RuvA subunit, C-terminal domain"/>
    <property type="match status" value="1"/>
</dbReference>
<dbReference type="Pfam" id="PF23195">
    <property type="entry name" value="UBQLN1"/>
    <property type="match status" value="1"/>
</dbReference>
<proteinExistence type="predicted"/>
<accession>A0A0F8AXM7</accession>
<dbReference type="CDD" id="cd14324">
    <property type="entry name" value="UBA_Dsk2p_like"/>
    <property type="match status" value="1"/>
</dbReference>
<dbReference type="AlphaFoldDB" id="A0A0F8AXM7"/>
<dbReference type="GO" id="GO:0030474">
    <property type="term" value="P:spindle pole body duplication"/>
    <property type="evidence" value="ECO:0007669"/>
    <property type="project" value="EnsemblFungi"/>
</dbReference>
<gene>
    <name evidence="4" type="primary">DSK2</name>
    <name evidence="4" type="ORF">CFO_g4743</name>
</gene>
<dbReference type="InterPro" id="IPR029071">
    <property type="entry name" value="Ubiquitin-like_domsf"/>
</dbReference>
<dbReference type="Proteomes" id="UP000034841">
    <property type="component" value="Unassembled WGS sequence"/>
</dbReference>
<protein>
    <submittedName>
        <fullName evidence="4">Ubiquitin domain-containing protein DSK2</fullName>
    </submittedName>
</protein>
<dbReference type="PANTHER" id="PTHR10677:SF3">
    <property type="entry name" value="FI07626P-RELATED"/>
    <property type="match status" value="1"/>
</dbReference>
<dbReference type="EMBL" id="LBBL01000305">
    <property type="protein sequence ID" value="KKF92896.1"/>
    <property type="molecule type" value="Genomic_DNA"/>
</dbReference>
<dbReference type="InterPro" id="IPR015496">
    <property type="entry name" value="Ubiquilin"/>
</dbReference>
<keyword evidence="5" id="KW-1185">Reference proteome</keyword>
<comment type="caution">
    <text evidence="4">The sequence shown here is derived from an EMBL/GenBank/DDBJ whole genome shotgun (WGS) entry which is preliminary data.</text>
</comment>
<dbReference type="SUPFAM" id="SSF54236">
    <property type="entry name" value="Ubiquitin-like"/>
    <property type="match status" value="1"/>
</dbReference>
<dbReference type="PANTHER" id="PTHR10677">
    <property type="entry name" value="UBIQUILIN"/>
    <property type="match status" value="1"/>
</dbReference>
<feature type="compositionally biased region" description="Low complexity" evidence="1">
    <location>
        <begin position="300"/>
        <end position="322"/>
    </location>
</feature>
<dbReference type="Pfam" id="PF00240">
    <property type="entry name" value="ubiquitin"/>
    <property type="match status" value="1"/>
</dbReference>
<feature type="domain" description="Ubiquitin-like" evidence="3">
    <location>
        <begin position="13"/>
        <end position="90"/>
    </location>
</feature>
<dbReference type="SUPFAM" id="SSF46934">
    <property type="entry name" value="UBA-like"/>
    <property type="match status" value="1"/>
</dbReference>
<dbReference type="InterPro" id="IPR009060">
    <property type="entry name" value="UBA-like_sf"/>
</dbReference>
<dbReference type="InterPro" id="IPR006636">
    <property type="entry name" value="STI1_HS-bd"/>
</dbReference>
<dbReference type="GO" id="GO:0036435">
    <property type="term" value="F:K48-linked polyubiquitin modification-dependent protein binding"/>
    <property type="evidence" value="ECO:0007669"/>
    <property type="project" value="EnsemblFungi"/>
</dbReference>
<feature type="domain" description="UBA" evidence="2">
    <location>
        <begin position="375"/>
        <end position="417"/>
    </location>
</feature>
<dbReference type="Pfam" id="PF00627">
    <property type="entry name" value="UBA"/>
    <property type="match status" value="1"/>
</dbReference>
<dbReference type="GO" id="GO:0072665">
    <property type="term" value="P:protein localization to vacuole"/>
    <property type="evidence" value="ECO:0007669"/>
    <property type="project" value="EnsemblFungi"/>
</dbReference>
<sequence>MADSTPAATDDSITFKVKASGDRLHTITISQSVTVKELKLKLSGETYENIPIERQRLIYAGRVMKNDDTLVTYKIKPNNTIHLVKSAASNATPSSASSTLPAAAAVPTNIATGVNNDPLAGLTGARYAGHVQLPSRDLFGADGGMGAPPNEDELARMLDDPSVQQTLNAALDNPQFIDQMIRMNPQLASIPNVREMFQSPFMRHMLTNPDMMRMSARMSRSMGGVGGSGFGSFPAPGVTDSTPGTTTTDSSNPPASTDSSGAGATSGSTPNPAMPWMMNSPFGIPPPGAFGGANPAENPFLALFNPPGTGAGATSGANTSNNRSAAPGDLPPNPLSLPGISPFSDPDALQEVMSLFQGMNGGVGTGAPTPVDNRPPEERYADQLRQLNDMGFFDFDRNIAALRRSGGSVQGAIEHLL</sequence>
<dbReference type="PROSITE" id="PS50030">
    <property type="entry name" value="UBA"/>
    <property type="match status" value="1"/>
</dbReference>
<dbReference type="InterPro" id="IPR015940">
    <property type="entry name" value="UBA"/>
</dbReference>
<reference evidence="4 5" key="1">
    <citation type="submission" date="2015-04" db="EMBL/GenBank/DDBJ databases">
        <title>Genome sequence of Ceratocystis platani, a major pathogen of plane trees.</title>
        <authorList>
            <person name="Belbahri L."/>
        </authorList>
    </citation>
    <scope>NUCLEOTIDE SEQUENCE [LARGE SCALE GENOMIC DNA]</scope>
    <source>
        <strain evidence="4 5">CFO</strain>
    </source>
</reference>
<name>A0A0F8AXM7_CERFI</name>
<dbReference type="OrthoDB" id="267397at2759"/>
<organism evidence="4 5">
    <name type="scientific">Ceratocystis fimbriata f. sp. platani</name>
    <dbReference type="NCBI Taxonomy" id="88771"/>
    <lineage>
        <taxon>Eukaryota</taxon>
        <taxon>Fungi</taxon>
        <taxon>Dikarya</taxon>
        <taxon>Ascomycota</taxon>
        <taxon>Pezizomycotina</taxon>
        <taxon>Sordariomycetes</taxon>
        <taxon>Hypocreomycetidae</taxon>
        <taxon>Microascales</taxon>
        <taxon>Ceratocystidaceae</taxon>
        <taxon>Ceratocystis</taxon>
    </lineage>
</organism>
<dbReference type="GO" id="GO:0005829">
    <property type="term" value="C:cytosol"/>
    <property type="evidence" value="ECO:0007669"/>
    <property type="project" value="TreeGrafter"/>
</dbReference>
<dbReference type="PROSITE" id="PS50053">
    <property type="entry name" value="UBIQUITIN_2"/>
    <property type="match status" value="1"/>
</dbReference>
<dbReference type="InterPro" id="IPR000626">
    <property type="entry name" value="Ubiquitin-like_dom"/>
</dbReference>
<dbReference type="Gene3D" id="3.10.20.90">
    <property type="entry name" value="Phosphatidylinositol 3-kinase Catalytic Subunit, Chain A, domain 1"/>
    <property type="match status" value="1"/>
</dbReference>
<dbReference type="GO" id="GO:0030674">
    <property type="term" value="F:protein-macromolecule adaptor activity"/>
    <property type="evidence" value="ECO:0007669"/>
    <property type="project" value="EnsemblFungi"/>
</dbReference>
<evidence type="ECO:0000259" key="2">
    <source>
        <dbReference type="PROSITE" id="PS50030"/>
    </source>
</evidence>
<evidence type="ECO:0000313" key="5">
    <source>
        <dbReference type="Proteomes" id="UP000034841"/>
    </source>
</evidence>
<feature type="region of interest" description="Disordered" evidence="1">
    <location>
        <begin position="300"/>
        <end position="332"/>
    </location>
</feature>
<evidence type="ECO:0000259" key="3">
    <source>
        <dbReference type="PROSITE" id="PS50053"/>
    </source>
</evidence>
<dbReference type="SMART" id="SM00213">
    <property type="entry name" value="UBQ"/>
    <property type="match status" value="1"/>
</dbReference>